<protein>
    <submittedName>
        <fullName evidence="2">Anti-sigma factor</fullName>
    </submittedName>
</protein>
<reference evidence="2 3" key="1">
    <citation type="submission" date="2020-01" db="EMBL/GenBank/DDBJ databases">
        <title>Spongiivirga citrea KCTC 32990T.</title>
        <authorList>
            <person name="Wang G."/>
        </authorList>
    </citation>
    <scope>NUCLEOTIDE SEQUENCE [LARGE SCALE GENOMIC DNA]</scope>
    <source>
        <strain evidence="2 3">KCTC 32990</strain>
    </source>
</reference>
<dbReference type="RefSeq" id="WP_164028961.1">
    <property type="nucleotide sequence ID" value="NZ_JAABOQ010000001.1"/>
</dbReference>
<feature type="domain" description="Anti-sigma K factor RskA C-terminal" evidence="1">
    <location>
        <begin position="98"/>
        <end position="254"/>
    </location>
</feature>
<dbReference type="GO" id="GO:0006417">
    <property type="term" value="P:regulation of translation"/>
    <property type="evidence" value="ECO:0007669"/>
    <property type="project" value="TreeGrafter"/>
</dbReference>
<dbReference type="PANTHER" id="PTHR37461">
    <property type="entry name" value="ANTI-SIGMA-K FACTOR RSKA"/>
    <property type="match status" value="1"/>
</dbReference>
<organism evidence="2 3">
    <name type="scientific">Spongiivirga citrea</name>
    <dbReference type="NCBI Taxonomy" id="1481457"/>
    <lineage>
        <taxon>Bacteria</taxon>
        <taxon>Pseudomonadati</taxon>
        <taxon>Bacteroidota</taxon>
        <taxon>Flavobacteriia</taxon>
        <taxon>Flavobacteriales</taxon>
        <taxon>Flavobacteriaceae</taxon>
        <taxon>Spongiivirga</taxon>
    </lineage>
</organism>
<dbReference type="Pfam" id="PF10099">
    <property type="entry name" value="RskA_C"/>
    <property type="match status" value="1"/>
</dbReference>
<proteinExistence type="predicted"/>
<dbReference type="AlphaFoldDB" id="A0A6M0CJS7"/>
<dbReference type="Proteomes" id="UP000474296">
    <property type="component" value="Unassembled WGS sequence"/>
</dbReference>
<dbReference type="GO" id="GO:0016989">
    <property type="term" value="F:sigma factor antagonist activity"/>
    <property type="evidence" value="ECO:0007669"/>
    <property type="project" value="TreeGrafter"/>
</dbReference>
<dbReference type="InterPro" id="IPR051474">
    <property type="entry name" value="Anti-sigma-K/W_factor"/>
</dbReference>
<gene>
    <name evidence="2" type="ORF">GWK10_00595</name>
</gene>
<evidence type="ECO:0000313" key="3">
    <source>
        <dbReference type="Proteomes" id="UP000474296"/>
    </source>
</evidence>
<name>A0A6M0CJS7_9FLAO</name>
<evidence type="ECO:0000259" key="1">
    <source>
        <dbReference type="Pfam" id="PF10099"/>
    </source>
</evidence>
<comment type="caution">
    <text evidence="2">The sequence shown here is derived from an EMBL/GenBank/DDBJ whole genome shotgun (WGS) entry which is preliminary data.</text>
</comment>
<sequence length="266" mass="29442">MKVEEYISSGKLELYVAGALSQDEVNQLHEAMEEHPELIQEIERIENGILALTKYSAPPLSDTVLDKLKTAIQPKEPAVIPLPKESKKTNWLAISGWAASVILAAGLGYTYIQKQQLETDFETVSKEKQVQENQLNDRIADIESMQLLLELTRDPSVSQVTLAGQVADPDSYAKAYWKKDELIVYIDAMGLPEPPPGKVYQVWSLKLDPLTPTSIGLLDDFDRNEDQVFELANANNSEAFGITLEPEGGSESPNLEQLYVLGAVSP</sequence>
<evidence type="ECO:0000313" key="2">
    <source>
        <dbReference type="EMBL" id="NER15687.1"/>
    </source>
</evidence>
<dbReference type="EMBL" id="JAABOQ010000001">
    <property type="protein sequence ID" value="NER15687.1"/>
    <property type="molecule type" value="Genomic_DNA"/>
</dbReference>
<keyword evidence="3" id="KW-1185">Reference proteome</keyword>
<dbReference type="InterPro" id="IPR018764">
    <property type="entry name" value="RskA_C"/>
</dbReference>
<accession>A0A6M0CJS7</accession>
<dbReference type="PANTHER" id="PTHR37461:SF1">
    <property type="entry name" value="ANTI-SIGMA-K FACTOR RSKA"/>
    <property type="match status" value="1"/>
</dbReference>
<dbReference type="GO" id="GO:0005886">
    <property type="term" value="C:plasma membrane"/>
    <property type="evidence" value="ECO:0007669"/>
    <property type="project" value="InterPro"/>
</dbReference>